<evidence type="ECO:0000259" key="4">
    <source>
        <dbReference type="Pfam" id="PF05470"/>
    </source>
</evidence>
<dbReference type="GO" id="GO:0031369">
    <property type="term" value="F:translation initiation factor binding"/>
    <property type="evidence" value="ECO:0007669"/>
    <property type="project" value="InterPro"/>
</dbReference>
<dbReference type="AlphaFoldDB" id="A0A2U1QDX9"/>
<dbReference type="GO" id="GO:0003723">
    <property type="term" value="F:RNA binding"/>
    <property type="evidence" value="ECO:0007669"/>
    <property type="project" value="InterPro"/>
</dbReference>
<sequence>MDLLVSYIHEHAGDERTKARAMLCDIYHHAISDEFSKSQDLLLMSHLQDNVKHMDISTQILFNRSMAQLGLCAFRAGLITEAHGCLSVLYSRGWRVKELLAQEVSQSWKTSQQEHIDRGGQMPYHMYINLELLEAIHQTCWLLTDHRPENVGDHAAMAATRALGQGEFDKSYDVIHSLDVSRPLRNREKVMDMLKDMIKEEASRTYLTTYSSCYGCPQLDQLSKTFHLWDYQTHCIVNKMMINDQLHHARRGQPTQSIVFHDVEQTRLHALESQLTEKLTVFAESNERAPEAAAKLGGGGSESLNMGIKT</sequence>
<dbReference type="Proteomes" id="UP000245207">
    <property type="component" value="Unassembled WGS sequence"/>
</dbReference>
<proteinExistence type="predicted"/>
<evidence type="ECO:0000313" key="6">
    <source>
        <dbReference type="Proteomes" id="UP000245207"/>
    </source>
</evidence>
<dbReference type="STRING" id="35608.A0A2U1QDX9"/>
<dbReference type="Pfam" id="PF05470">
    <property type="entry name" value="eIF-3c_N"/>
    <property type="match status" value="1"/>
</dbReference>
<evidence type="ECO:0000313" key="5">
    <source>
        <dbReference type="EMBL" id="PWA96177.1"/>
    </source>
</evidence>
<dbReference type="PANTHER" id="PTHR13937:SF0">
    <property type="entry name" value="EUKARYOTIC TRANSLATION INITIATION FACTOR 3 SUBUNIT C-RELATED"/>
    <property type="match status" value="1"/>
</dbReference>
<feature type="domain" description="Eukaryotic translation initiation factor 3 subunit C N-terminal" evidence="4">
    <location>
        <begin position="1"/>
        <end position="143"/>
    </location>
</feature>
<dbReference type="GO" id="GO:0003743">
    <property type="term" value="F:translation initiation factor activity"/>
    <property type="evidence" value="ECO:0007669"/>
    <property type="project" value="UniProtKB-KW"/>
</dbReference>
<keyword evidence="6" id="KW-1185">Reference proteome</keyword>
<evidence type="ECO:0000256" key="3">
    <source>
        <dbReference type="ARBA" id="ARBA00022917"/>
    </source>
</evidence>
<protein>
    <submittedName>
        <fullName evidence="5">Eukaryotic translation initiation factor 3 subunit 8, N-terminal</fullName>
    </submittedName>
</protein>
<dbReference type="InterPro" id="IPR027516">
    <property type="entry name" value="EIF3C"/>
</dbReference>
<evidence type="ECO:0000256" key="2">
    <source>
        <dbReference type="ARBA" id="ARBA00022540"/>
    </source>
</evidence>
<accession>A0A2U1QDX9</accession>
<gene>
    <name evidence="5" type="ORF">CTI12_AA042440</name>
</gene>
<keyword evidence="2 5" id="KW-0396">Initiation factor</keyword>
<name>A0A2U1QDX9_ARTAN</name>
<dbReference type="PANTHER" id="PTHR13937">
    <property type="entry name" value="EUKARYOTIC TRANSLATION INITATION FACTOR 3, SUBUNIT 8 EIF3S8 -RELATED"/>
    <property type="match status" value="1"/>
</dbReference>
<dbReference type="OrthoDB" id="29647at2759"/>
<evidence type="ECO:0000256" key="1">
    <source>
        <dbReference type="ARBA" id="ARBA00022490"/>
    </source>
</evidence>
<keyword evidence="1" id="KW-0963">Cytoplasm</keyword>
<reference evidence="5 6" key="1">
    <citation type="journal article" date="2018" name="Mol. Plant">
        <title>The genome of Artemisia annua provides insight into the evolution of Asteraceae family and artemisinin biosynthesis.</title>
        <authorList>
            <person name="Shen Q."/>
            <person name="Zhang L."/>
            <person name="Liao Z."/>
            <person name="Wang S."/>
            <person name="Yan T."/>
            <person name="Shi P."/>
            <person name="Liu M."/>
            <person name="Fu X."/>
            <person name="Pan Q."/>
            <person name="Wang Y."/>
            <person name="Lv Z."/>
            <person name="Lu X."/>
            <person name="Zhang F."/>
            <person name="Jiang W."/>
            <person name="Ma Y."/>
            <person name="Chen M."/>
            <person name="Hao X."/>
            <person name="Li L."/>
            <person name="Tang Y."/>
            <person name="Lv G."/>
            <person name="Zhou Y."/>
            <person name="Sun X."/>
            <person name="Brodelius P.E."/>
            <person name="Rose J.K.C."/>
            <person name="Tang K."/>
        </authorList>
    </citation>
    <scope>NUCLEOTIDE SEQUENCE [LARGE SCALE GENOMIC DNA]</scope>
    <source>
        <strain evidence="6">cv. Huhao1</strain>
        <tissue evidence="5">Leaf</tissue>
    </source>
</reference>
<dbReference type="GO" id="GO:0005852">
    <property type="term" value="C:eukaryotic translation initiation factor 3 complex"/>
    <property type="evidence" value="ECO:0007669"/>
    <property type="project" value="InterPro"/>
</dbReference>
<comment type="caution">
    <text evidence="5">The sequence shown here is derived from an EMBL/GenBank/DDBJ whole genome shotgun (WGS) entry which is preliminary data.</text>
</comment>
<dbReference type="EMBL" id="PKPP01000192">
    <property type="protein sequence ID" value="PWA96177.1"/>
    <property type="molecule type" value="Genomic_DNA"/>
</dbReference>
<organism evidence="5 6">
    <name type="scientific">Artemisia annua</name>
    <name type="common">Sweet wormwood</name>
    <dbReference type="NCBI Taxonomy" id="35608"/>
    <lineage>
        <taxon>Eukaryota</taxon>
        <taxon>Viridiplantae</taxon>
        <taxon>Streptophyta</taxon>
        <taxon>Embryophyta</taxon>
        <taxon>Tracheophyta</taxon>
        <taxon>Spermatophyta</taxon>
        <taxon>Magnoliopsida</taxon>
        <taxon>eudicotyledons</taxon>
        <taxon>Gunneridae</taxon>
        <taxon>Pentapetalae</taxon>
        <taxon>asterids</taxon>
        <taxon>campanulids</taxon>
        <taxon>Asterales</taxon>
        <taxon>Asteraceae</taxon>
        <taxon>Asteroideae</taxon>
        <taxon>Anthemideae</taxon>
        <taxon>Artemisiinae</taxon>
        <taxon>Artemisia</taxon>
    </lineage>
</organism>
<keyword evidence="3" id="KW-0648">Protein biosynthesis</keyword>
<dbReference type="InterPro" id="IPR008905">
    <property type="entry name" value="EIF3C_N_dom"/>
</dbReference>